<gene>
    <name evidence="2" type="ordered locus">Turpa_1687</name>
</gene>
<dbReference type="KEGG" id="tpx:Turpa_1687"/>
<feature type="signal peptide" evidence="1">
    <location>
        <begin position="1"/>
        <end position="18"/>
    </location>
</feature>
<dbReference type="STRING" id="869212.Turpa_1687"/>
<sequence>MRVFVAFLALVLVASTHASQPCVTTKFETEMYADACKVGGQDIVPISPNMHGKPKPDILKK</sequence>
<dbReference type="AlphaFoldDB" id="I4B4X8"/>
<dbReference type="EMBL" id="CP002959">
    <property type="protein sequence ID" value="AFM12335.1"/>
    <property type="molecule type" value="Genomic_DNA"/>
</dbReference>
<organism evidence="2 3">
    <name type="scientific">Turneriella parva (strain ATCC BAA-1111 / DSM 21527 / NCTC 11395 / H)</name>
    <name type="common">Leptospira parva</name>
    <dbReference type="NCBI Taxonomy" id="869212"/>
    <lineage>
        <taxon>Bacteria</taxon>
        <taxon>Pseudomonadati</taxon>
        <taxon>Spirochaetota</taxon>
        <taxon>Spirochaetia</taxon>
        <taxon>Leptospirales</taxon>
        <taxon>Leptospiraceae</taxon>
        <taxon>Turneriella</taxon>
    </lineage>
</organism>
<evidence type="ECO:0000313" key="2">
    <source>
        <dbReference type="EMBL" id="AFM12335.1"/>
    </source>
</evidence>
<protein>
    <submittedName>
        <fullName evidence="2">Uncharacterized protein</fullName>
    </submittedName>
</protein>
<proteinExistence type="predicted"/>
<accession>I4B4X8</accession>
<dbReference type="HOGENOM" id="CLU_2921454_0_0_12"/>
<dbReference type="RefSeq" id="WP_014802846.1">
    <property type="nucleotide sequence ID" value="NC_018020.1"/>
</dbReference>
<dbReference type="Proteomes" id="UP000006048">
    <property type="component" value="Chromosome"/>
</dbReference>
<keyword evidence="1" id="KW-0732">Signal</keyword>
<name>I4B4X8_TURPD</name>
<evidence type="ECO:0000256" key="1">
    <source>
        <dbReference type="SAM" id="SignalP"/>
    </source>
</evidence>
<reference evidence="2 3" key="1">
    <citation type="submission" date="2012-06" db="EMBL/GenBank/DDBJ databases">
        <title>The complete chromosome of genome of Turneriella parva DSM 21527.</title>
        <authorList>
            <consortium name="US DOE Joint Genome Institute (JGI-PGF)"/>
            <person name="Lucas S."/>
            <person name="Han J."/>
            <person name="Lapidus A."/>
            <person name="Bruce D."/>
            <person name="Goodwin L."/>
            <person name="Pitluck S."/>
            <person name="Peters L."/>
            <person name="Kyrpides N."/>
            <person name="Mavromatis K."/>
            <person name="Ivanova N."/>
            <person name="Mikhailova N."/>
            <person name="Chertkov O."/>
            <person name="Detter J.C."/>
            <person name="Tapia R."/>
            <person name="Han C."/>
            <person name="Land M."/>
            <person name="Hauser L."/>
            <person name="Markowitz V."/>
            <person name="Cheng J.-F."/>
            <person name="Hugenholtz P."/>
            <person name="Woyke T."/>
            <person name="Wu D."/>
            <person name="Gronow S."/>
            <person name="Wellnitz S."/>
            <person name="Brambilla E."/>
            <person name="Klenk H.-P."/>
            <person name="Eisen J.A."/>
        </authorList>
    </citation>
    <scope>NUCLEOTIDE SEQUENCE [LARGE SCALE GENOMIC DNA]</scope>
    <source>
        <strain evidence="3">ATCC BAA-1111 / DSM 21527 / NCTC 11395 / H</strain>
    </source>
</reference>
<evidence type="ECO:0000313" key="3">
    <source>
        <dbReference type="Proteomes" id="UP000006048"/>
    </source>
</evidence>
<feature type="chain" id="PRO_5003686311" evidence="1">
    <location>
        <begin position="19"/>
        <end position="61"/>
    </location>
</feature>
<keyword evidence="3" id="KW-1185">Reference proteome</keyword>